<keyword evidence="5" id="KW-0010">Activator</keyword>
<reference evidence="10 11" key="1">
    <citation type="journal article" date="2013" name="Mar. Genomics">
        <title>Expression of sulfatases in Rhodopirellula baltica and the diversity of sulfatases in the genus Rhodopirellula.</title>
        <authorList>
            <person name="Wegner C.E."/>
            <person name="Richter-Heitmann T."/>
            <person name="Klindworth A."/>
            <person name="Klockow C."/>
            <person name="Richter M."/>
            <person name="Achstetter T."/>
            <person name="Glockner F.O."/>
            <person name="Harder J."/>
        </authorList>
    </citation>
    <scope>NUCLEOTIDE SEQUENCE [LARGE SCALE GENOMIC DNA]</scope>
    <source>
        <strain evidence="10 11">SM41</strain>
    </source>
</reference>
<dbReference type="FunFam" id="1.10.8.60:FF:000014">
    <property type="entry name" value="DNA-binding transcriptional regulator NtrC"/>
    <property type="match status" value="1"/>
</dbReference>
<dbReference type="Pfam" id="PF25601">
    <property type="entry name" value="AAA_lid_14"/>
    <property type="match status" value="1"/>
</dbReference>
<keyword evidence="2" id="KW-0067">ATP-binding</keyword>
<protein>
    <submittedName>
        <fullName evidence="10">Two component, sigma54 specific, transcriptional regulator, Fis family</fullName>
    </submittedName>
</protein>
<evidence type="ECO:0000259" key="9">
    <source>
        <dbReference type="PROSITE" id="PS50110"/>
    </source>
</evidence>
<gene>
    <name evidence="10" type="ORF">RSSM_03894</name>
</gene>
<dbReference type="Gene3D" id="1.10.8.60">
    <property type="match status" value="1"/>
</dbReference>
<dbReference type="SUPFAM" id="SSF52172">
    <property type="entry name" value="CheY-like"/>
    <property type="match status" value="1"/>
</dbReference>
<dbReference type="Gene3D" id="3.40.50.2300">
    <property type="match status" value="1"/>
</dbReference>
<dbReference type="PANTHER" id="PTHR32071:SF122">
    <property type="entry name" value="SIGMA FACTOR"/>
    <property type="match status" value="1"/>
</dbReference>
<keyword evidence="11" id="KW-1185">Reference proteome</keyword>
<feature type="modified residue" description="4-aspartylphosphate" evidence="7">
    <location>
        <position position="69"/>
    </location>
</feature>
<dbReference type="GO" id="GO:0005524">
    <property type="term" value="F:ATP binding"/>
    <property type="evidence" value="ECO:0007669"/>
    <property type="project" value="UniProtKB-KW"/>
</dbReference>
<feature type="domain" description="Response regulatory" evidence="9">
    <location>
        <begin position="20"/>
        <end position="134"/>
    </location>
</feature>
<dbReference type="PROSITE" id="PS00676">
    <property type="entry name" value="SIGMA54_INTERACT_2"/>
    <property type="match status" value="1"/>
</dbReference>
<evidence type="ECO:0000256" key="5">
    <source>
        <dbReference type="ARBA" id="ARBA00023159"/>
    </source>
</evidence>
<dbReference type="PROSITE" id="PS00688">
    <property type="entry name" value="SIGMA54_INTERACT_3"/>
    <property type="match status" value="1"/>
</dbReference>
<accession>M5UA00</accession>
<dbReference type="AlphaFoldDB" id="M5UA00"/>
<dbReference type="InterPro" id="IPR003593">
    <property type="entry name" value="AAA+_ATPase"/>
</dbReference>
<dbReference type="EMBL" id="ANOH01000264">
    <property type="protein sequence ID" value="EMI54676.1"/>
    <property type="molecule type" value="Genomic_DNA"/>
</dbReference>
<keyword evidence="3" id="KW-0805">Transcription regulation</keyword>
<dbReference type="GO" id="GO:0006355">
    <property type="term" value="P:regulation of DNA-templated transcription"/>
    <property type="evidence" value="ECO:0007669"/>
    <property type="project" value="InterPro"/>
</dbReference>
<name>M5UA00_9BACT</name>
<proteinExistence type="predicted"/>
<dbReference type="PROSITE" id="PS50110">
    <property type="entry name" value="RESPONSE_REGULATORY"/>
    <property type="match status" value="1"/>
</dbReference>
<keyword evidence="4" id="KW-0238">DNA-binding</keyword>
<dbReference type="PATRIC" id="fig|1263870.3.peg.4126"/>
<dbReference type="InterPro" id="IPR009057">
    <property type="entry name" value="Homeodomain-like_sf"/>
</dbReference>
<dbReference type="SUPFAM" id="SSF52540">
    <property type="entry name" value="P-loop containing nucleoside triphosphate hydrolases"/>
    <property type="match status" value="1"/>
</dbReference>
<dbReference type="Gene3D" id="3.40.50.300">
    <property type="entry name" value="P-loop containing nucleotide triphosphate hydrolases"/>
    <property type="match status" value="1"/>
</dbReference>
<dbReference type="InterPro" id="IPR002197">
    <property type="entry name" value="HTH_Fis"/>
</dbReference>
<dbReference type="InterPro" id="IPR011006">
    <property type="entry name" value="CheY-like_superfamily"/>
</dbReference>
<dbReference type="Pfam" id="PF02954">
    <property type="entry name" value="HTH_8"/>
    <property type="match status" value="1"/>
</dbReference>
<comment type="caution">
    <text evidence="10">The sequence shown here is derived from an EMBL/GenBank/DDBJ whole genome shotgun (WGS) entry which is preliminary data.</text>
</comment>
<evidence type="ECO:0000256" key="6">
    <source>
        <dbReference type="ARBA" id="ARBA00023163"/>
    </source>
</evidence>
<evidence type="ECO:0000313" key="10">
    <source>
        <dbReference type="EMBL" id="EMI54676.1"/>
    </source>
</evidence>
<feature type="domain" description="Sigma-54 factor interaction" evidence="8">
    <location>
        <begin position="159"/>
        <end position="388"/>
    </location>
</feature>
<dbReference type="PRINTS" id="PR01590">
    <property type="entry name" value="HTHFIS"/>
</dbReference>
<dbReference type="InterPro" id="IPR001789">
    <property type="entry name" value="Sig_transdc_resp-reg_receiver"/>
</dbReference>
<dbReference type="InterPro" id="IPR002078">
    <property type="entry name" value="Sigma_54_int"/>
</dbReference>
<organism evidence="10 11">
    <name type="scientific">Rhodopirellula sallentina SM41</name>
    <dbReference type="NCBI Taxonomy" id="1263870"/>
    <lineage>
        <taxon>Bacteria</taxon>
        <taxon>Pseudomonadati</taxon>
        <taxon>Planctomycetota</taxon>
        <taxon>Planctomycetia</taxon>
        <taxon>Pirellulales</taxon>
        <taxon>Pirellulaceae</taxon>
        <taxon>Rhodopirellula</taxon>
    </lineage>
</organism>
<dbReference type="SMART" id="SM00382">
    <property type="entry name" value="AAA"/>
    <property type="match status" value="1"/>
</dbReference>
<keyword evidence="7" id="KW-0597">Phosphoprotein</keyword>
<evidence type="ECO:0000256" key="2">
    <source>
        <dbReference type="ARBA" id="ARBA00022840"/>
    </source>
</evidence>
<keyword evidence="6" id="KW-0804">Transcription</keyword>
<dbReference type="PROSITE" id="PS50045">
    <property type="entry name" value="SIGMA54_INTERACT_4"/>
    <property type="match status" value="1"/>
</dbReference>
<evidence type="ECO:0000256" key="7">
    <source>
        <dbReference type="PROSITE-ProRule" id="PRU00169"/>
    </source>
</evidence>
<dbReference type="Proteomes" id="UP000011885">
    <property type="component" value="Unassembled WGS sequence"/>
</dbReference>
<dbReference type="InterPro" id="IPR025943">
    <property type="entry name" value="Sigma_54_int_dom_ATP-bd_2"/>
</dbReference>
<dbReference type="CDD" id="cd00009">
    <property type="entry name" value="AAA"/>
    <property type="match status" value="1"/>
</dbReference>
<sequence length="502" mass="55220">MSVVETPPTPRKHLMNNAARLLLVDDDYHLATSLGQWLVEMGYDVEVANDLSQAKTHLGGRSFDLIITDLRIGNDDGLDLVRYAKKHHVDTAVLVMTGYATPDTAVEAVRVGAFDLLTKPVIDDELILAIDRAINHHKVEQENEQLRKQLDRRSGLENILSHDYRMMKIFDVIDSVADARASILITGENGTGKSMIARAIHHRSSRRGGPFVEVACGALPDTLLESELFGHVAGAYTGANTDRVGKFELADGGTLFLDEIGTATQAMQVKLLRVLQELQFEPLGGSETRTVDTRVILATNQDLERGVADGTFRQDLYYRVNVVNIVLPSLRERPGDIPLLADHFIREAAEAASRDVEAFDQEAIKALQAYHWPGNVRQLENVVERAVLLGNDRILGVRDLPPEVLGVKKQGSLEGDSPLAGPMSPMMGGAAPGQQAAPAISSAGRSLREALEGPEREIILSSLRRHGWNRAATADELEINRTTLYKKMKRLGLDDPRLQYAM</sequence>
<evidence type="ECO:0000313" key="11">
    <source>
        <dbReference type="Proteomes" id="UP000011885"/>
    </source>
</evidence>
<evidence type="ECO:0000259" key="8">
    <source>
        <dbReference type="PROSITE" id="PS50045"/>
    </source>
</evidence>
<dbReference type="Pfam" id="PF00158">
    <property type="entry name" value="Sigma54_activat"/>
    <property type="match status" value="1"/>
</dbReference>
<evidence type="ECO:0000256" key="1">
    <source>
        <dbReference type="ARBA" id="ARBA00022741"/>
    </source>
</evidence>
<dbReference type="FunFam" id="3.40.50.300:FF:000006">
    <property type="entry name" value="DNA-binding transcriptional regulator NtrC"/>
    <property type="match status" value="1"/>
</dbReference>
<keyword evidence="1" id="KW-0547">Nucleotide-binding</keyword>
<dbReference type="InterPro" id="IPR027417">
    <property type="entry name" value="P-loop_NTPase"/>
</dbReference>
<dbReference type="PANTHER" id="PTHR32071">
    <property type="entry name" value="TRANSCRIPTIONAL REGULATORY PROTEIN"/>
    <property type="match status" value="1"/>
</dbReference>
<evidence type="ECO:0000256" key="3">
    <source>
        <dbReference type="ARBA" id="ARBA00023015"/>
    </source>
</evidence>
<dbReference type="InterPro" id="IPR058031">
    <property type="entry name" value="AAA_lid_NorR"/>
</dbReference>
<dbReference type="GO" id="GO:0043565">
    <property type="term" value="F:sequence-specific DNA binding"/>
    <property type="evidence" value="ECO:0007669"/>
    <property type="project" value="InterPro"/>
</dbReference>
<dbReference type="InterPro" id="IPR025944">
    <property type="entry name" value="Sigma_54_int_dom_CS"/>
</dbReference>
<dbReference type="GO" id="GO:0000160">
    <property type="term" value="P:phosphorelay signal transduction system"/>
    <property type="evidence" value="ECO:0007669"/>
    <property type="project" value="InterPro"/>
</dbReference>
<evidence type="ECO:0000256" key="4">
    <source>
        <dbReference type="ARBA" id="ARBA00023125"/>
    </source>
</evidence>
<dbReference type="SMART" id="SM00448">
    <property type="entry name" value="REC"/>
    <property type="match status" value="1"/>
</dbReference>
<dbReference type="SUPFAM" id="SSF46689">
    <property type="entry name" value="Homeodomain-like"/>
    <property type="match status" value="1"/>
</dbReference>
<dbReference type="Pfam" id="PF00072">
    <property type="entry name" value="Response_reg"/>
    <property type="match status" value="1"/>
</dbReference>
<dbReference type="Gene3D" id="1.10.10.60">
    <property type="entry name" value="Homeodomain-like"/>
    <property type="match status" value="1"/>
</dbReference>